<organism evidence="5 6">
    <name type="scientific">Candidatus Roizmanbacteria bacterium CG09_land_8_20_14_0_10_41_9</name>
    <dbReference type="NCBI Taxonomy" id="1974850"/>
    <lineage>
        <taxon>Bacteria</taxon>
        <taxon>Candidatus Roizmaniibacteriota</taxon>
    </lineage>
</organism>
<dbReference type="EMBL" id="PEZG01000068">
    <property type="protein sequence ID" value="PIS15533.1"/>
    <property type="molecule type" value="Genomic_DNA"/>
</dbReference>
<dbReference type="Pfam" id="PF00535">
    <property type="entry name" value="Glycos_transf_2"/>
    <property type="match status" value="1"/>
</dbReference>
<evidence type="ECO:0000259" key="4">
    <source>
        <dbReference type="Pfam" id="PF00535"/>
    </source>
</evidence>
<proteinExistence type="inferred from homology"/>
<dbReference type="InterPro" id="IPR029044">
    <property type="entry name" value="Nucleotide-diphossugar_trans"/>
</dbReference>
<keyword evidence="2" id="KW-0328">Glycosyltransferase</keyword>
<protein>
    <recommendedName>
        <fullName evidence="4">Glycosyltransferase 2-like domain-containing protein</fullName>
    </recommendedName>
</protein>
<reference evidence="6" key="1">
    <citation type="submission" date="2017-09" db="EMBL/GenBank/DDBJ databases">
        <title>Depth-based differentiation of microbial function through sediment-hosted aquifers and enrichment of novel symbionts in the deep terrestrial subsurface.</title>
        <authorList>
            <person name="Probst A.J."/>
            <person name="Ladd B."/>
            <person name="Jarett J.K."/>
            <person name="Geller-Mcgrath D.E."/>
            <person name="Sieber C.M.K."/>
            <person name="Emerson J.B."/>
            <person name="Anantharaman K."/>
            <person name="Thomas B.C."/>
            <person name="Malmstrom R."/>
            <person name="Stieglmeier M."/>
            <person name="Klingl A."/>
            <person name="Woyke T."/>
            <person name="Ryan C.M."/>
            <person name="Banfield J.F."/>
        </authorList>
    </citation>
    <scope>NUCLEOTIDE SEQUENCE [LARGE SCALE GENOMIC DNA]</scope>
</reference>
<dbReference type="Gene3D" id="3.90.550.10">
    <property type="entry name" value="Spore Coat Polysaccharide Biosynthesis Protein SpsA, Chain A"/>
    <property type="match status" value="1"/>
</dbReference>
<dbReference type="PANTHER" id="PTHR43179:SF12">
    <property type="entry name" value="GALACTOFURANOSYLTRANSFERASE GLFT2"/>
    <property type="match status" value="1"/>
</dbReference>
<accession>A0A2H0WSB3</accession>
<evidence type="ECO:0000313" key="6">
    <source>
        <dbReference type="Proteomes" id="UP000231198"/>
    </source>
</evidence>
<comment type="caution">
    <text evidence="5">The sequence shown here is derived from an EMBL/GenBank/DDBJ whole genome shotgun (WGS) entry which is preliminary data.</text>
</comment>
<evidence type="ECO:0000256" key="2">
    <source>
        <dbReference type="ARBA" id="ARBA00022676"/>
    </source>
</evidence>
<dbReference type="GO" id="GO:0016757">
    <property type="term" value="F:glycosyltransferase activity"/>
    <property type="evidence" value="ECO:0007669"/>
    <property type="project" value="UniProtKB-KW"/>
</dbReference>
<feature type="domain" description="Glycosyltransferase 2-like" evidence="4">
    <location>
        <begin position="7"/>
        <end position="188"/>
    </location>
</feature>
<comment type="similarity">
    <text evidence="1">Belongs to the glycosyltransferase 2 family.</text>
</comment>
<evidence type="ECO:0000313" key="5">
    <source>
        <dbReference type="EMBL" id="PIS15533.1"/>
    </source>
</evidence>
<gene>
    <name evidence="5" type="ORF">COT62_03165</name>
</gene>
<evidence type="ECO:0000256" key="1">
    <source>
        <dbReference type="ARBA" id="ARBA00006739"/>
    </source>
</evidence>
<evidence type="ECO:0000256" key="3">
    <source>
        <dbReference type="ARBA" id="ARBA00022679"/>
    </source>
</evidence>
<dbReference type="Proteomes" id="UP000231198">
    <property type="component" value="Unassembled WGS sequence"/>
</dbReference>
<dbReference type="SUPFAM" id="SSF53448">
    <property type="entry name" value="Nucleotide-diphospho-sugar transferases"/>
    <property type="match status" value="1"/>
</dbReference>
<dbReference type="InterPro" id="IPR001173">
    <property type="entry name" value="Glyco_trans_2-like"/>
</dbReference>
<sequence>MAEKLAVITVLYENYSILKDLFSSLENQTDSAFSVFMSDLSKNKNPISLPSFASIQDGLNKGYAYGINMGIKRALEEGYEFFCVVNNDTVLSPDFIESMKLSLNKNRSSIIGGKIYYAKGYEYHKGTYKDEELGHVLWYAGGSVDWNHALTPHRGVDEVDAGQYDRFEKTGFVNGCLMGFDRSVVEKIGLWDESYFLYFEDADYCERAKRKGIPLYYDPAIVMYHKNAQSTGGSGSKMHRHYQRKGRLMFGLKYAPLRTKLHLLVNFIRDQITGTAK</sequence>
<keyword evidence="3" id="KW-0808">Transferase</keyword>
<dbReference type="AlphaFoldDB" id="A0A2H0WSB3"/>
<dbReference type="PANTHER" id="PTHR43179">
    <property type="entry name" value="RHAMNOSYLTRANSFERASE WBBL"/>
    <property type="match status" value="1"/>
</dbReference>
<name>A0A2H0WSB3_9BACT</name>